<comment type="function">
    <text evidence="6">One of the proteins required for the normal export of preproteins out of the cell cytoplasm. It is a molecular chaperone that binds to a subset of precursor proteins, maintaining them in a translocation-competent state. It also specifically binds to its receptor SecA.</text>
</comment>
<name>A0A7W9L321_9HYPH</name>
<gene>
    <name evidence="6" type="primary">secB</name>
    <name evidence="7" type="ORF">GGQ63_003177</name>
</gene>
<dbReference type="Pfam" id="PF02556">
    <property type="entry name" value="SecB"/>
    <property type="match status" value="1"/>
</dbReference>
<keyword evidence="8" id="KW-1185">Reference proteome</keyword>
<protein>
    <recommendedName>
        <fullName evidence="6">Protein-export protein SecB</fullName>
    </recommendedName>
</protein>
<accession>A0A7W9L321</accession>
<dbReference type="NCBIfam" id="TIGR00809">
    <property type="entry name" value="secB"/>
    <property type="match status" value="1"/>
</dbReference>
<dbReference type="NCBIfam" id="NF004392">
    <property type="entry name" value="PRK05751.1-3"/>
    <property type="match status" value="1"/>
</dbReference>
<dbReference type="GO" id="GO:0051262">
    <property type="term" value="P:protein tetramerization"/>
    <property type="evidence" value="ECO:0007669"/>
    <property type="project" value="InterPro"/>
</dbReference>
<dbReference type="AlphaFoldDB" id="A0A7W9L321"/>
<evidence type="ECO:0000256" key="2">
    <source>
        <dbReference type="ARBA" id="ARBA00022448"/>
    </source>
</evidence>
<comment type="subcellular location">
    <subcellularLocation>
        <location evidence="6">Cytoplasm</location>
    </subcellularLocation>
</comment>
<evidence type="ECO:0000256" key="4">
    <source>
        <dbReference type="ARBA" id="ARBA00023010"/>
    </source>
</evidence>
<evidence type="ECO:0000256" key="5">
    <source>
        <dbReference type="ARBA" id="ARBA00023186"/>
    </source>
</evidence>
<dbReference type="HAMAP" id="MF_00821">
    <property type="entry name" value="SecB"/>
    <property type="match status" value="1"/>
</dbReference>
<dbReference type="PRINTS" id="PR01594">
    <property type="entry name" value="SECBCHAPRONE"/>
</dbReference>
<evidence type="ECO:0000256" key="3">
    <source>
        <dbReference type="ARBA" id="ARBA00022927"/>
    </source>
</evidence>
<keyword evidence="4 6" id="KW-0811">Translocation</keyword>
<reference evidence="7 8" key="1">
    <citation type="submission" date="2020-08" db="EMBL/GenBank/DDBJ databases">
        <title>Genomic Encyclopedia of Type Strains, Phase IV (KMG-IV): sequencing the most valuable type-strain genomes for metagenomic binning, comparative biology and taxonomic classification.</title>
        <authorList>
            <person name="Goeker M."/>
        </authorList>
    </citation>
    <scope>NUCLEOTIDE SEQUENCE [LARGE SCALE GENOMIC DNA]</scope>
    <source>
        <strain evidence="7 8">DSM 16268</strain>
    </source>
</reference>
<comment type="similarity">
    <text evidence="1 6">Belongs to the SecB family.</text>
</comment>
<keyword evidence="2 6" id="KW-0813">Transport</keyword>
<dbReference type="PANTHER" id="PTHR36918:SF1">
    <property type="entry name" value="PROTEIN-EXPORT PROTEIN SECB"/>
    <property type="match status" value="1"/>
</dbReference>
<evidence type="ECO:0000313" key="7">
    <source>
        <dbReference type="EMBL" id="MBB5754102.1"/>
    </source>
</evidence>
<dbReference type="Proteomes" id="UP000523821">
    <property type="component" value="Unassembled WGS sequence"/>
</dbReference>
<comment type="subunit">
    <text evidence="6">Homotetramer, a dimer of dimers. One homotetramer interacts with 1 SecA dimer.</text>
</comment>
<dbReference type="GO" id="GO:0005737">
    <property type="term" value="C:cytoplasm"/>
    <property type="evidence" value="ECO:0007669"/>
    <property type="project" value="UniProtKB-SubCell"/>
</dbReference>
<evidence type="ECO:0000256" key="6">
    <source>
        <dbReference type="HAMAP-Rule" id="MF_00821"/>
    </source>
</evidence>
<dbReference type="PANTHER" id="PTHR36918">
    <property type="match status" value="1"/>
</dbReference>
<dbReference type="InterPro" id="IPR003708">
    <property type="entry name" value="SecB"/>
</dbReference>
<comment type="caution">
    <text evidence="7">The sequence shown here is derived from an EMBL/GenBank/DDBJ whole genome shotgun (WGS) entry which is preliminary data.</text>
</comment>
<organism evidence="7 8">
    <name type="scientific">Prosthecomicrobium pneumaticum</name>
    <dbReference type="NCBI Taxonomy" id="81895"/>
    <lineage>
        <taxon>Bacteria</taxon>
        <taxon>Pseudomonadati</taxon>
        <taxon>Pseudomonadota</taxon>
        <taxon>Alphaproteobacteria</taxon>
        <taxon>Hyphomicrobiales</taxon>
        <taxon>Kaistiaceae</taxon>
        <taxon>Prosthecomicrobium</taxon>
    </lineage>
</organism>
<dbReference type="InterPro" id="IPR035958">
    <property type="entry name" value="SecB-like_sf"/>
</dbReference>
<keyword evidence="6" id="KW-0963">Cytoplasm</keyword>
<keyword evidence="5 6" id="KW-0143">Chaperone</keyword>
<dbReference type="Gene3D" id="3.10.420.10">
    <property type="entry name" value="SecB-like"/>
    <property type="match status" value="1"/>
</dbReference>
<dbReference type="RefSeq" id="WP_183857500.1">
    <property type="nucleotide sequence ID" value="NZ_JACHOO010000006.1"/>
</dbReference>
<dbReference type="SUPFAM" id="SSF54611">
    <property type="entry name" value="SecB-like"/>
    <property type="match status" value="1"/>
</dbReference>
<dbReference type="GO" id="GO:0051082">
    <property type="term" value="F:unfolded protein binding"/>
    <property type="evidence" value="ECO:0007669"/>
    <property type="project" value="InterPro"/>
</dbReference>
<dbReference type="GO" id="GO:0006457">
    <property type="term" value="P:protein folding"/>
    <property type="evidence" value="ECO:0007669"/>
    <property type="project" value="UniProtKB-UniRule"/>
</dbReference>
<evidence type="ECO:0000256" key="1">
    <source>
        <dbReference type="ARBA" id="ARBA00009990"/>
    </source>
</evidence>
<sequence>MADNPQNGAAAQAAPSLTILTQYVKDLSFENPDAPRSIGPRRGAPSINVGINVGVKPIEKDDYEVELRLEARATDEGKALFVAELAYAGVFRLANVPQDNLPPLLMIECPRLLFPFARQIIAEVTRNGGYPPLLIDPVDFTTLYRQRLAEMSQAQQAARPS</sequence>
<evidence type="ECO:0000313" key="8">
    <source>
        <dbReference type="Proteomes" id="UP000523821"/>
    </source>
</evidence>
<dbReference type="GO" id="GO:0015031">
    <property type="term" value="P:protein transport"/>
    <property type="evidence" value="ECO:0007669"/>
    <property type="project" value="UniProtKB-UniRule"/>
</dbReference>
<dbReference type="EMBL" id="JACHOO010000006">
    <property type="protein sequence ID" value="MBB5754102.1"/>
    <property type="molecule type" value="Genomic_DNA"/>
</dbReference>
<keyword evidence="3 6" id="KW-0653">Protein transport</keyword>
<proteinExistence type="inferred from homology"/>